<organism evidence="4 5">
    <name type="scientific">Rhypophila decipiens</name>
    <dbReference type="NCBI Taxonomy" id="261697"/>
    <lineage>
        <taxon>Eukaryota</taxon>
        <taxon>Fungi</taxon>
        <taxon>Dikarya</taxon>
        <taxon>Ascomycota</taxon>
        <taxon>Pezizomycotina</taxon>
        <taxon>Sordariomycetes</taxon>
        <taxon>Sordariomycetidae</taxon>
        <taxon>Sordariales</taxon>
        <taxon>Naviculisporaceae</taxon>
        <taxon>Rhypophila</taxon>
    </lineage>
</organism>
<evidence type="ECO:0000256" key="3">
    <source>
        <dbReference type="SAM" id="SignalP"/>
    </source>
</evidence>
<evidence type="ECO:0000313" key="5">
    <source>
        <dbReference type="Proteomes" id="UP001301769"/>
    </source>
</evidence>
<feature type="signal peptide" evidence="3">
    <location>
        <begin position="1"/>
        <end position="21"/>
    </location>
</feature>
<comment type="caution">
    <text evidence="4">The sequence shown here is derived from an EMBL/GenBank/DDBJ whole genome shotgun (WGS) entry which is preliminary data.</text>
</comment>
<feature type="region of interest" description="Disordered" evidence="1">
    <location>
        <begin position="163"/>
        <end position="211"/>
    </location>
</feature>
<evidence type="ECO:0000313" key="4">
    <source>
        <dbReference type="EMBL" id="KAK4210307.1"/>
    </source>
</evidence>
<feature type="region of interest" description="Disordered" evidence="1">
    <location>
        <begin position="255"/>
        <end position="307"/>
    </location>
</feature>
<feature type="chain" id="PRO_5042942733" evidence="3">
    <location>
        <begin position="22"/>
        <end position="307"/>
    </location>
</feature>
<evidence type="ECO:0000256" key="2">
    <source>
        <dbReference type="SAM" id="Phobius"/>
    </source>
</evidence>
<dbReference type="CDD" id="cd12087">
    <property type="entry name" value="TM_EGFR-like"/>
    <property type="match status" value="1"/>
</dbReference>
<name>A0AAN7B525_9PEZI</name>
<keyword evidence="2" id="KW-0472">Membrane</keyword>
<evidence type="ECO:0000256" key="1">
    <source>
        <dbReference type="SAM" id="MobiDB-lite"/>
    </source>
</evidence>
<dbReference type="AlphaFoldDB" id="A0AAN7B525"/>
<sequence>MDMTIARSLWLPVIFGGLVSAQGATCYNAFGTALIYDVEACDLSVSGTAGSHSACCNVPKQDVCLSSGLCLATWATGRDTMLWVGGCTDPTWQDPACWNHCVVGDAGDQATGYSLTSCSNNTWCCDGHFNYQANEGSQGDCCQKAFTLSEGIGTAVRQITTNAGTTTRSSTGSSAASPTSPNPTTNGGNGPAATCVPNSSAGAASSTGDGSNSKTVAIVGGVLGAVLAASLVAVGVLAFSNWRLRRQIHGAAVAGTATTSTGGYDESKPSPPIRHGWPGIPHTATELSATDRTPELDASHRGALRAR</sequence>
<keyword evidence="2" id="KW-1133">Transmembrane helix</keyword>
<accession>A0AAN7B525</accession>
<dbReference type="Proteomes" id="UP001301769">
    <property type="component" value="Unassembled WGS sequence"/>
</dbReference>
<gene>
    <name evidence="4" type="ORF">QBC37DRAFT_428961</name>
</gene>
<keyword evidence="3" id="KW-0732">Signal</keyword>
<keyword evidence="5" id="KW-1185">Reference proteome</keyword>
<dbReference type="EMBL" id="MU858178">
    <property type="protein sequence ID" value="KAK4210307.1"/>
    <property type="molecule type" value="Genomic_DNA"/>
</dbReference>
<proteinExistence type="predicted"/>
<reference evidence="4" key="2">
    <citation type="submission" date="2023-05" db="EMBL/GenBank/DDBJ databases">
        <authorList>
            <consortium name="Lawrence Berkeley National Laboratory"/>
            <person name="Steindorff A."/>
            <person name="Hensen N."/>
            <person name="Bonometti L."/>
            <person name="Westerberg I."/>
            <person name="Brannstrom I.O."/>
            <person name="Guillou S."/>
            <person name="Cros-Aarteil S."/>
            <person name="Calhoun S."/>
            <person name="Haridas S."/>
            <person name="Kuo A."/>
            <person name="Mondo S."/>
            <person name="Pangilinan J."/>
            <person name="Riley R."/>
            <person name="Labutti K."/>
            <person name="Andreopoulos B."/>
            <person name="Lipzen A."/>
            <person name="Chen C."/>
            <person name="Yanf M."/>
            <person name="Daum C."/>
            <person name="Ng V."/>
            <person name="Clum A."/>
            <person name="Ohm R."/>
            <person name="Martin F."/>
            <person name="Silar P."/>
            <person name="Natvig D."/>
            <person name="Lalanne C."/>
            <person name="Gautier V."/>
            <person name="Ament-Velasquez S.L."/>
            <person name="Kruys A."/>
            <person name="Hutchinson M.I."/>
            <person name="Powell A.J."/>
            <person name="Barry K."/>
            <person name="Miller A.N."/>
            <person name="Grigoriev I.V."/>
            <person name="Debuchy R."/>
            <person name="Gladieux P."/>
            <person name="Thoren M.H."/>
            <person name="Johannesson H."/>
        </authorList>
    </citation>
    <scope>NUCLEOTIDE SEQUENCE</scope>
    <source>
        <strain evidence="4">PSN293</strain>
    </source>
</reference>
<protein>
    <submittedName>
        <fullName evidence="4">Uncharacterized protein</fullName>
    </submittedName>
</protein>
<reference evidence="4" key="1">
    <citation type="journal article" date="2023" name="Mol. Phylogenet. Evol.">
        <title>Genome-scale phylogeny and comparative genomics of the fungal order Sordariales.</title>
        <authorList>
            <person name="Hensen N."/>
            <person name="Bonometti L."/>
            <person name="Westerberg I."/>
            <person name="Brannstrom I.O."/>
            <person name="Guillou S."/>
            <person name="Cros-Aarteil S."/>
            <person name="Calhoun S."/>
            <person name="Haridas S."/>
            <person name="Kuo A."/>
            <person name="Mondo S."/>
            <person name="Pangilinan J."/>
            <person name="Riley R."/>
            <person name="LaButti K."/>
            <person name="Andreopoulos B."/>
            <person name="Lipzen A."/>
            <person name="Chen C."/>
            <person name="Yan M."/>
            <person name="Daum C."/>
            <person name="Ng V."/>
            <person name="Clum A."/>
            <person name="Steindorff A."/>
            <person name="Ohm R.A."/>
            <person name="Martin F."/>
            <person name="Silar P."/>
            <person name="Natvig D.O."/>
            <person name="Lalanne C."/>
            <person name="Gautier V."/>
            <person name="Ament-Velasquez S.L."/>
            <person name="Kruys A."/>
            <person name="Hutchinson M.I."/>
            <person name="Powell A.J."/>
            <person name="Barry K."/>
            <person name="Miller A.N."/>
            <person name="Grigoriev I.V."/>
            <person name="Debuchy R."/>
            <person name="Gladieux P."/>
            <person name="Hiltunen Thoren M."/>
            <person name="Johannesson H."/>
        </authorList>
    </citation>
    <scope>NUCLEOTIDE SEQUENCE</scope>
    <source>
        <strain evidence="4">PSN293</strain>
    </source>
</reference>
<keyword evidence="2" id="KW-0812">Transmembrane</keyword>
<feature type="transmembrane region" description="Helical" evidence="2">
    <location>
        <begin position="216"/>
        <end position="239"/>
    </location>
</feature>